<dbReference type="CDD" id="cd03401">
    <property type="entry name" value="SPFH_prohibitin"/>
    <property type="match status" value="1"/>
</dbReference>
<proteinExistence type="inferred from homology"/>
<accession>A0AA48QW87</accession>
<dbReference type="GeneID" id="85495792"/>
<dbReference type="PROSITE" id="PS50077">
    <property type="entry name" value="HEAT_REPEAT"/>
    <property type="match status" value="1"/>
</dbReference>
<keyword evidence="6" id="KW-1185">Reference proteome</keyword>
<gene>
    <name evidence="5" type="ORF">CcaverHIS019_0407420</name>
</gene>
<dbReference type="SUPFAM" id="SSF48371">
    <property type="entry name" value="ARM repeat"/>
    <property type="match status" value="1"/>
</dbReference>
<dbReference type="GO" id="GO:0000423">
    <property type="term" value="P:mitophagy"/>
    <property type="evidence" value="ECO:0007669"/>
    <property type="project" value="UniProtKB-ARBA"/>
</dbReference>
<feature type="region of interest" description="Disordered" evidence="3">
    <location>
        <begin position="896"/>
        <end position="943"/>
    </location>
</feature>
<feature type="domain" description="Band 7" evidence="4">
    <location>
        <begin position="1067"/>
        <end position="1228"/>
    </location>
</feature>
<sequence>MGEPTLKTLLTAGNALLEPPNPLPSAPPALLQRLKASGELLPWRERPGWTEDLELEEIGDDDTDPAKRKKRRDALVMLVGQRSLDLLVAMQGVLVKEFWPAEHKDGLVEKDFLLGTADLRLVRLLLQHALVSYLLPLTLAYVAGLRSRAAVDARLPAAVSTFLSLTDTPSPPSGGSTRIPLTNITQSILSSNLPPLMLAAIAVGWTPSAPPATYSGLRAQLLHALSALSPTQAMGALSTALKIVGAGKSRPPKGWTRTWPAYVEGTLGTLLSNQVLRVGGVKAVMENVFGEVGNMSGEGVDGPKLDRIAGLLSRIPRNSSAETYIAYVLETLFGLMGEAAAPLVYSHTAAYVVHHLWATSPVAVEWLEQHLHSPWNPKPVEGVVLPADSVRSAVAAAARLVLHAPPSPEFTNFVIGPILPQTFALYVLLKPAQPTMLSKAKEKDKESGLAADVQLLLTSWGKLVGKDDAVKGIWSIIMGGHGWPTSETGEVMHWQKADDGAELVYGYPHSDVPLQTDAMDVDDLQLGDLDLAPDPVVLAGALKDFGRADVSSEVFLRVLDEWRVRASTDSDPLKSLLFLRLTLSMMETLGDKVLADPQHVLAFVEGVLNDEATSLPETKPLIQEVGDEDVEIPDLTEEGVEQLGLLETAISLLLATLENENITFATSPILHPISAHLSALESASSAHVRQLAREATLVLLVRRSASLSAGGQVSESVATYRRALTLIADPILPVRAHGLVLLRELVFRPDYDTALTPAILDVYMQALQDADSYIYLNAAKGLAAMADALGKEILRALIRVYGGGMEGMDKRLRIGEALEMVIKRAGKAFAANVGIVVPPLMGVFRDAGAPTVLRTSALSLLSTAAEEDHLALLPWAAELASAAVDLVQIESVTASPFKPSKAEPEPKPKPKVMLVEDDEPEPESEPQEQGPRTIDADPTAADAKHPALRRAALVFLGLLAASLIEATQATQQESGEFKLRLPGQVHPEKKRNVTLDKRVLDRAVTVLRYVAGTDVDEVTRGQAASRRIRMLLSAFPFAVTHTSSTTMQNLGRYIVPLALGAAVIDSSLYDVPGGYRAVMFDRFTGVKPTSTGEGTHLLIPGLQRAILFDCRIKPRNISTTTGSKDMQMVSLTLRVMSRPDLNALPLIYQNLGLDYDERVLPSIGNEVLKATVAQFDASELITNREIVSARIRDDLLNRAKEFHIQLEDVSITHMTFGKEFTTAVEQKQIAQQDAERAKFVVEKAEQERQASVIRAEGEAEAASTISAALSKAGDAFVQFKKIETARDIAQSLSQNRNVAYVPAQNGNLLLQVPPQPPVV</sequence>
<dbReference type="SMART" id="SM00244">
    <property type="entry name" value="PHB"/>
    <property type="match status" value="1"/>
</dbReference>
<dbReference type="Gene3D" id="1.25.10.10">
    <property type="entry name" value="Leucine-rich Repeat Variant"/>
    <property type="match status" value="1"/>
</dbReference>
<dbReference type="InterPro" id="IPR021133">
    <property type="entry name" value="HEAT_type_2"/>
</dbReference>
<dbReference type="InterPro" id="IPR036013">
    <property type="entry name" value="Band_7/SPFH_dom_sf"/>
</dbReference>
<dbReference type="InterPro" id="IPR019451">
    <property type="entry name" value="Rtp1_C1"/>
</dbReference>
<dbReference type="GO" id="GO:0007005">
    <property type="term" value="P:mitochondrion organization"/>
    <property type="evidence" value="ECO:0007669"/>
    <property type="project" value="TreeGrafter"/>
</dbReference>
<dbReference type="Pfam" id="PF10363">
    <property type="entry name" value="RTP1_C1"/>
    <property type="match status" value="1"/>
</dbReference>
<dbReference type="Pfam" id="PF01145">
    <property type="entry name" value="Band_7"/>
    <property type="match status" value="1"/>
</dbReference>
<dbReference type="InterPro" id="IPR016024">
    <property type="entry name" value="ARM-type_fold"/>
</dbReference>
<dbReference type="PRINTS" id="PR00679">
    <property type="entry name" value="PROHIBITIN"/>
</dbReference>
<feature type="repeat" description="HEAT" evidence="2">
    <location>
        <begin position="759"/>
        <end position="797"/>
    </location>
</feature>
<comment type="similarity">
    <text evidence="1">Belongs to the prohibitin family.</text>
</comment>
<evidence type="ECO:0000256" key="1">
    <source>
        <dbReference type="ARBA" id="ARBA00009658"/>
    </source>
</evidence>
<name>A0AA48QW87_9TREE</name>
<dbReference type="Gene3D" id="3.30.479.30">
    <property type="entry name" value="Band 7 domain"/>
    <property type="match status" value="1"/>
</dbReference>
<dbReference type="Proteomes" id="UP001233271">
    <property type="component" value="Chromosome 4"/>
</dbReference>
<dbReference type="SUPFAM" id="SSF117892">
    <property type="entry name" value="Band 7/SPFH domain"/>
    <property type="match status" value="1"/>
</dbReference>
<dbReference type="InterPro" id="IPR011989">
    <property type="entry name" value="ARM-like"/>
</dbReference>
<dbReference type="RefSeq" id="XP_060457187.1">
    <property type="nucleotide sequence ID" value="XM_060600610.1"/>
</dbReference>
<evidence type="ECO:0000313" key="5">
    <source>
        <dbReference type="EMBL" id="BEI91922.1"/>
    </source>
</evidence>
<feature type="compositionally biased region" description="Acidic residues" evidence="3">
    <location>
        <begin position="915"/>
        <end position="926"/>
    </location>
</feature>
<dbReference type="EMBL" id="AP028215">
    <property type="protein sequence ID" value="BEI91922.1"/>
    <property type="molecule type" value="Genomic_DNA"/>
</dbReference>
<dbReference type="FunFam" id="3.30.479.30:FF:000001">
    <property type="entry name" value="Prohibitin 2"/>
    <property type="match status" value="1"/>
</dbReference>
<dbReference type="KEGG" id="ccac:CcaHIS019_0407420"/>
<evidence type="ECO:0000259" key="4">
    <source>
        <dbReference type="SMART" id="SM00244"/>
    </source>
</evidence>
<protein>
    <recommendedName>
        <fullName evidence="4">Band 7 domain-containing protein</fullName>
    </recommendedName>
</protein>
<dbReference type="InterPro" id="IPR001107">
    <property type="entry name" value="Band_7"/>
</dbReference>
<dbReference type="GO" id="GO:0016020">
    <property type="term" value="C:membrane"/>
    <property type="evidence" value="ECO:0007669"/>
    <property type="project" value="InterPro"/>
</dbReference>
<organism evidence="5 6">
    <name type="scientific">Cutaneotrichosporon cavernicola</name>
    <dbReference type="NCBI Taxonomy" id="279322"/>
    <lineage>
        <taxon>Eukaryota</taxon>
        <taxon>Fungi</taxon>
        <taxon>Dikarya</taxon>
        <taxon>Basidiomycota</taxon>
        <taxon>Agaricomycotina</taxon>
        <taxon>Tremellomycetes</taxon>
        <taxon>Trichosporonales</taxon>
        <taxon>Trichosporonaceae</taxon>
        <taxon>Cutaneotrichosporon</taxon>
    </lineage>
</organism>
<reference evidence="5" key="1">
    <citation type="journal article" date="2023" name="BMC Genomics">
        <title>Chromosome-level genome assemblies of Cutaneotrichosporon spp. (Trichosporonales, Basidiomycota) reveal imbalanced evolution between nucleotide sequences and chromosome synteny.</title>
        <authorList>
            <person name="Kobayashi Y."/>
            <person name="Kayamori A."/>
            <person name="Aoki K."/>
            <person name="Shiwa Y."/>
            <person name="Matsutani M."/>
            <person name="Fujita N."/>
            <person name="Sugita T."/>
            <person name="Iwasaki W."/>
            <person name="Tanaka N."/>
            <person name="Takashima M."/>
        </authorList>
    </citation>
    <scope>NUCLEOTIDE SEQUENCE</scope>
    <source>
        <strain evidence="5">HIS019</strain>
    </source>
</reference>
<evidence type="ECO:0000256" key="2">
    <source>
        <dbReference type="PROSITE-ProRule" id="PRU00103"/>
    </source>
</evidence>
<dbReference type="GO" id="GO:0005739">
    <property type="term" value="C:mitochondrion"/>
    <property type="evidence" value="ECO:0007669"/>
    <property type="project" value="TreeGrafter"/>
</dbReference>
<dbReference type="PANTHER" id="PTHR23222">
    <property type="entry name" value="PROHIBITIN"/>
    <property type="match status" value="1"/>
</dbReference>
<dbReference type="PANTHER" id="PTHR23222:SF0">
    <property type="entry name" value="PROHIBITIN 1"/>
    <property type="match status" value="1"/>
</dbReference>
<dbReference type="InterPro" id="IPR000163">
    <property type="entry name" value="Prohibitin"/>
</dbReference>
<evidence type="ECO:0000256" key="3">
    <source>
        <dbReference type="SAM" id="MobiDB-lite"/>
    </source>
</evidence>
<evidence type="ECO:0000313" key="6">
    <source>
        <dbReference type="Proteomes" id="UP001233271"/>
    </source>
</evidence>